<reference evidence="2 3" key="1">
    <citation type="submission" date="2016-03" db="EMBL/GenBank/DDBJ databases">
        <title>Trachymyrmex septentrionalis WGS genome.</title>
        <authorList>
            <person name="Nygaard S."/>
            <person name="Hu H."/>
            <person name="Boomsma J."/>
            <person name="Zhang G."/>
        </authorList>
    </citation>
    <scope>NUCLEOTIDE SEQUENCE [LARGE SCALE GENOMIC DNA]</scope>
    <source>
        <strain evidence="2">Tsep2-gDNA-1</strain>
        <tissue evidence="2">Whole body</tissue>
    </source>
</reference>
<accession>A0A195FMN2</accession>
<dbReference type="EMBL" id="KQ981490">
    <property type="protein sequence ID" value="KYN41199.1"/>
    <property type="molecule type" value="Genomic_DNA"/>
</dbReference>
<feature type="transmembrane region" description="Helical" evidence="1">
    <location>
        <begin position="6"/>
        <end position="28"/>
    </location>
</feature>
<organism evidence="2 3">
    <name type="scientific">Trachymyrmex septentrionalis</name>
    <dbReference type="NCBI Taxonomy" id="34720"/>
    <lineage>
        <taxon>Eukaryota</taxon>
        <taxon>Metazoa</taxon>
        <taxon>Ecdysozoa</taxon>
        <taxon>Arthropoda</taxon>
        <taxon>Hexapoda</taxon>
        <taxon>Insecta</taxon>
        <taxon>Pterygota</taxon>
        <taxon>Neoptera</taxon>
        <taxon>Endopterygota</taxon>
        <taxon>Hymenoptera</taxon>
        <taxon>Apocrita</taxon>
        <taxon>Aculeata</taxon>
        <taxon>Formicoidea</taxon>
        <taxon>Formicidae</taxon>
        <taxon>Myrmicinae</taxon>
        <taxon>Trachymyrmex</taxon>
    </lineage>
</organism>
<name>A0A195FMN2_9HYME</name>
<evidence type="ECO:0000313" key="3">
    <source>
        <dbReference type="Proteomes" id="UP000078541"/>
    </source>
</evidence>
<gene>
    <name evidence="2" type="ORF">ALC56_04350</name>
</gene>
<protein>
    <submittedName>
        <fullName evidence="2">Uncharacterized protein</fullName>
    </submittedName>
</protein>
<keyword evidence="1" id="KW-0812">Transmembrane</keyword>
<evidence type="ECO:0000313" key="2">
    <source>
        <dbReference type="EMBL" id="KYN41199.1"/>
    </source>
</evidence>
<keyword evidence="3" id="KW-1185">Reference proteome</keyword>
<keyword evidence="1" id="KW-1133">Transmembrane helix</keyword>
<dbReference type="Proteomes" id="UP000078541">
    <property type="component" value="Unassembled WGS sequence"/>
</dbReference>
<dbReference type="AlphaFoldDB" id="A0A195FMN2"/>
<evidence type="ECO:0000256" key="1">
    <source>
        <dbReference type="SAM" id="Phobius"/>
    </source>
</evidence>
<sequence length="171" mass="17030">LPIVLLLVFPLPMLYLILIGGIICGSGIRRGQGRMGGPRGNPEPRGPIDGTMGAMPRALGPPGNLGSIPLGRDTPPTGRGGGGGSLCRGPLGPNIGFNGGGNILGGIPCGGGGGASLPANLGGGSCRVPAGGNLGAIRGPLFNGLIVLLRYFPPVLRRIEFLLLTNDAART</sequence>
<proteinExistence type="predicted"/>
<keyword evidence="1" id="KW-0472">Membrane</keyword>
<feature type="non-terminal residue" evidence="2">
    <location>
        <position position="1"/>
    </location>
</feature>